<dbReference type="UniPathway" id="UPA01068">
    <property type="reaction ID" value="UER00304"/>
</dbReference>
<evidence type="ECO:0000259" key="10">
    <source>
        <dbReference type="Pfam" id="PF01243"/>
    </source>
</evidence>
<keyword evidence="8" id="KW-0288">FMN</keyword>
<dbReference type="GO" id="GO:0004733">
    <property type="term" value="F:pyridoxamine phosphate oxidase activity"/>
    <property type="evidence" value="ECO:0007669"/>
    <property type="project" value="UniProtKB-EC"/>
</dbReference>
<evidence type="ECO:0000256" key="7">
    <source>
        <dbReference type="ARBA" id="ARBA00022630"/>
    </source>
</evidence>
<name>A0A0B7B5W7_9EUPU</name>
<keyword evidence="7" id="KW-0285">Flavoprotein</keyword>
<comment type="similarity">
    <text evidence="5">Belongs to the pyridoxamine 5'-phosphate oxidase family.</text>
</comment>
<proteinExistence type="inferred from homology"/>
<feature type="domain" description="Pyridoxamine 5'-phosphate oxidase N-terminal" evidence="10">
    <location>
        <begin position="105"/>
        <end position="180"/>
    </location>
</feature>
<evidence type="ECO:0000256" key="9">
    <source>
        <dbReference type="ARBA" id="ARBA00023002"/>
    </source>
</evidence>
<organism evidence="11">
    <name type="scientific">Arion vulgaris</name>
    <dbReference type="NCBI Taxonomy" id="1028688"/>
    <lineage>
        <taxon>Eukaryota</taxon>
        <taxon>Metazoa</taxon>
        <taxon>Spiralia</taxon>
        <taxon>Lophotrochozoa</taxon>
        <taxon>Mollusca</taxon>
        <taxon>Gastropoda</taxon>
        <taxon>Heterobranchia</taxon>
        <taxon>Euthyneura</taxon>
        <taxon>Panpulmonata</taxon>
        <taxon>Eupulmonata</taxon>
        <taxon>Stylommatophora</taxon>
        <taxon>Helicina</taxon>
        <taxon>Arionoidea</taxon>
        <taxon>Arionidae</taxon>
        <taxon>Arion</taxon>
    </lineage>
</organism>
<evidence type="ECO:0000256" key="8">
    <source>
        <dbReference type="ARBA" id="ARBA00022643"/>
    </source>
</evidence>
<dbReference type="GO" id="GO:0010181">
    <property type="term" value="F:FMN binding"/>
    <property type="evidence" value="ECO:0007669"/>
    <property type="project" value="InterPro"/>
</dbReference>
<dbReference type="AlphaFoldDB" id="A0A0B7B5W7"/>
<dbReference type="SUPFAM" id="SSF50475">
    <property type="entry name" value="FMN-binding split barrel"/>
    <property type="match status" value="1"/>
</dbReference>
<dbReference type="InterPro" id="IPR011576">
    <property type="entry name" value="Pyridox_Oxase_N"/>
</dbReference>
<comment type="function">
    <text evidence="2">Catalyzes the oxidation of either pyridoxine 5'-phosphate (PNP) or pyridoxamine 5'-phosphate (PMP) into pyridoxal 5'-phosphate (PLP).</text>
</comment>
<dbReference type="Pfam" id="PF01243">
    <property type="entry name" value="PNPOx_N"/>
    <property type="match status" value="1"/>
</dbReference>
<sequence>MWKQLSVYRSFIQQCRKTDIYICQILKTNLLADNQVSALYTQLTQVVDSNNETSKPTMQSLKQLEVSEMRKPYRGVKDTFDFDDLVSKEPLEQFYAWFEEAKNSEGIMEANAMALATASRDGTPSVRMVLMKGIDKRGIVFYTNFLSQKAKELTENPKCSLMFYWEPLMKVVRIEGSVELFLMLNQ</sequence>
<evidence type="ECO:0000256" key="3">
    <source>
        <dbReference type="ARBA" id="ARBA00004738"/>
    </source>
</evidence>
<reference evidence="11" key="1">
    <citation type="submission" date="2014-12" db="EMBL/GenBank/DDBJ databases">
        <title>Insight into the proteome of Arion vulgaris.</title>
        <authorList>
            <person name="Aradska J."/>
            <person name="Bulat T."/>
            <person name="Smidak R."/>
            <person name="Sarate P."/>
            <person name="Gangsoo J."/>
            <person name="Sialana F."/>
            <person name="Bilban M."/>
            <person name="Lubec G."/>
        </authorList>
    </citation>
    <scope>NUCLEOTIDE SEQUENCE</scope>
    <source>
        <tissue evidence="11">Skin</tissue>
    </source>
</reference>
<evidence type="ECO:0000256" key="1">
    <source>
        <dbReference type="ARBA" id="ARBA00001917"/>
    </source>
</evidence>
<accession>A0A0B7B5W7</accession>
<dbReference type="EC" id="1.4.3.5" evidence="6"/>
<dbReference type="GO" id="GO:0008615">
    <property type="term" value="P:pyridoxine biosynthetic process"/>
    <property type="evidence" value="ECO:0007669"/>
    <property type="project" value="InterPro"/>
</dbReference>
<gene>
    <name evidence="11" type="primary">ORF159302</name>
</gene>
<evidence type="ECO:0000256" key="6">
    <source>
        <dbReference type="ARBA" id="ARBA00012801"/>
    </source>
</evidence>
<evidence type="ECO:0000313" key="11">
    <source>
        <dbReference type="EMBL" id="CEK87455.1"/>
    </source>
</evidence>
<dbReference type="EMBL" id="HACG01040590">
    <property type="protein sequence ID" value="CEK87455.1"/>
    <property type="molecule type" value="Transcribed_RNA"/>
</dbReference>
<dbReference type="PANTHER" id="PTHR10851">
    <property type="entry name" value="PYRIDOXINE-5-PHOSPHATE OXIDASE"/>
    <property type="match status" value="1"/>
</dbReference>
<protein>
    <recommendedName>
        <fullName evidence="6">pyridoxal 5'-phosphate synthase</fullName>
        <ecNumber evidence="6">1.4.3.5</ecNumber>
    </recommendedName>
</protein>
<evidence type="ECO:0000256" key="4">
    <source>
        <dbReference type="ARBA" id="ARBA00005037"/>
    </source>
</evidence>
<evidence type="ECO:0000256" key="2">
    <source>
        <dbReference type="ARBA" id="ARBA00003691"/>
    </source>
</evidence>
<dbReference type="InterPro" id="IPR000659">
    <property type="entry name" value="Pyridox_Oxase"/>
</dbReference>
<dbReference type="Gene3D" id="2.30.110.10">
    <property type="entry name" value="Electron Transport, Fmn-binding Protein, Chain A"/>
    <property type="match status" value="1"/>
</dbReference>
<keyword evidence="9" id="KW-0560">Oxidoreductase</keyword>
<comment type="pathway">
    <text evidence="3">Cofactor metabolism; pyridoxal 5'-phosphate salvage; pyridoxal 5'-phosphate from pyridoxamine 5'-phosphate: step 1/1.</text>
</comment>
<comment type="cofactor">
    <cofactor evidence="1">
        <name>FMN</name>
        <dbReference type="ChEBI" id="CHEBI:58210"/>
    </cofactor>
</comment>
<comment type="pathway">
    <text evidence="4">Cofactor metabolism; pyridoxal 5'-phosphate salvage; pyridoxal 5'-phosphate from pyridoxine 5'-phosphate: step 1/1.</text>
</comment>
<dbReference type="PANTHER" id="PTHR10851:SF0">
    <property type="entry name" value="PYRIDOXINE-5'-PHOSPHATE OXIDASE"/>
    <property type="match status" value="1"/>
</dbReference>
<dbReference type="InterPro" id="IPR012349">
    <property type="entry name" value="Split_barrel_FMN-bd"/>
</dbReference>
<evidence type="ECO:0000256" key="5">
    <source>
        <dbReference type="ARBA" id="ARBA00007301"/>
    </source>
</evidence>